<evidence type="ECO:0000256" key="1">
    <source>
        <dbReference type="ARBA" id="ARBA00022857"/>
    </source>
</evidence>
<dbReference type="InterPro" id="IPR047618">
    <property type="entry name" value="QOR-like"/>
</dbReference>
<dbReference type="InterPro" id="IPR013154">
    <property type="entry name" value="ADH-like_N"/>
</dbReference>
<dbReference type="Pfam" id="PF00107">
    <property type="entry name" value="ADH_zinc_N"/>
    <property type="match status" value="1"/>
</dbReference>
<dbReference type="Gene3D" id="3.90.180.10">
    <property type="entry name" value="Medium-chain alcohol dehydrogenases, catalytic domain"/>
    <property type="match status" value="1"/>
</dbReference>
<dbReference type="InterPro" id="IPR036291">
    <property type="entry name" value="NAD(P)-bd_dom_sf"/>
</dbReference>
<proteinExistence type="predicted"/>
<dbReference type="SUPFAM" id="SSF50129">
    <property type="entry name" value="GroES-like"/>
    <property type="match status" value="1"/>
</dbReference>
<dbReference type="PANTHER" id="PTHR48106">
    <property type="entry name" value="QUINONE OXIDOREDUCTASE PIG3-RELATED"/>
    <property type="match status" value="1"/>
</dbReference>
<dbReference type="InterPro" id="IPR020843">
    <property type="entry name" value="ER"/>
</dbReference>
<accession>A0ABT8GDJ0</accession>
<dbReference type="SUPFAM" id="SSF51735">
    <property type="entry name" value="NAD(P)-binding Rossmann-fold domains"/>
    <property type="match status" value="1"/>
</dbReference>
<dbReference type="Pfam" id="PF08240">
    <property type="entry name" value="ADH_N"/>
    <property type="match status" value="1"/>
</dbReference>
<dbReference type="InterPro" id="IPR013149">
    <property type="entry name" value="ADH-like_C"/>
</dbReference>
<keyword evidence="1" id="KW-0521">NADP</keyword>
<protein>
    <submittedName>
        <fullName evidence="4">Quinone oxidoreductase</fullName>
    </submittedName>
</protein>
<dbReference type="Proteomes" id="UP001172708">
    <property type="component" value="Unassembled WGS sequence"/>
</dbReference>
<dbReference type="InterPro" id="IPR011032">
    <property type="entry name" value="GroES-like_sf"/>
</dbReference>
<sequence>MKAIQADVPGGPDVMRVVDAPSPTPGTGQVLVDVAASGVNFIDTYQRSGVYDVARPFRPGLEGAGVVTAVGEHVDWAAPGDRLAWAGTAGSYAEQVVLSRHDAYRVPASVSLDTAAALMLQGLTAHFLSASAFPLGPEHTALVHAGAGGVGLLLTQLAAARGARVITTVSRGDKEELSRAAGASEVIRYEDFADMSEDLPRAVRGLTDGAGVDVVYDGVGAATFDGSLASLAMRGTLVVFGGASGQVPAFDLQRLNHGGSLSVTRPSMVHYLRTDEERSWRAGDLFTAVAAGELDVRIGASYPLSDAPSAHRALESRGTTGKVLLHP</sequence>
<gene>
    <name evidence="4" type="ORF">QQX02_00545</name>
</gene>
<name>A0ABT8GDJ0_9MICO</name>
<organism evidence="4 5">
    <name type="scientific">Demequina muriae</name>
    <dbReference type="NCBI Taxonomy" id="3051664"/>
    <lineage>
        <taxon>Bacteria</taxon>
        <taxon>Bacillati</taxon>
        <taxon>Actinomycetota</taxon>
        <taxon>Actinomycetes</taxon>
        <taxon>Micrococcales</taxon>
        <taxon>Demequinaceae</taxon>
        <taxon>Demequina</taxon>
    </lineage>
</organism>
<evidence type="ECO:0000313" key="5">
    <source>
        <dbReference type="Proteomes" id="UP001172708"/>
    </source>
</evidence>
<feature type="domain" description="Enoyl reductase (ER)" evidence="3">
    <location>
        <begin position="10"/>
        <end position="325"/>
    </location>
</feature>
<comment type="caution">
    <text evidence="4">The sequence shown here is derived from an EMBL/GenBank/DDBJ whole genome shotgun (WGS) entry which is preliminary data.</text>
</comment>
<evidence type="ECO:0000313" key="4">
    <source>
        <dbReference type="EMBL" id="MDN4479409.1"/>
    </source>
</evidence>
<dbReference type="PANTHER" id="PTHR48106:SF13">
    <property type="entry name" value="QUINONE OXIDOREDUCTASE-RELATED"/>
    <property type="match status" value="1"/>
</dbReference>
<dbReference type="EMBL" id="JAUHQA010000001">
    <property type="protein sequence ID" value="MDN4479409.1"/>
    <property type="molecule type" value="Genomic_DNA"/>
</dbReference>
<keyword evidence="5" id="KW-1185">Reference proteome</keyword>
<dbReference type="SMART" id="SM00829">
    <property type="entry name" value="PKS_ER"/>
    <property type="match status" value="1"/>
</dbReference>
<reference evidence="4" key="1">
    <citation type="submission" date="2023-06" db="EMBL/GenBank/DDBJ databases">
        <title>Egi l300058.</title>
        <authorList>
            <person name="Gao L."/>
            <person name="Fang B.-Z."/>
            <person name="Li W.-J."/>
        </authorList>
    </citation>
    <scope>NUCLEOTIDE SEQUENCE</scope>
    <source>
        <strain evidence="4">EGI L300058</strain>
    </source>
</reference>
<evidence type="ECO:0000256" key="2">
    <source>
        <dbReference type="ARBA" id="ARBA00023002"/>
    </source>
</evidence>
<evidence type="ECO:0000259" key="3">
    <source>
        <dbReference type="SMART" id="SM00829"/>
    </source>
</evidence>
<dbReference type="Gene3D" id="3.40.50.720">
    <property type="entry name" value="NAD(P)-binding Rossmann-like Domain"/>
    <property type="match status" value="1"/>
</dbReference>
<dbReference type="RefSeq" id="WP_301140542.1">
    <property type="nucleotide sequence ID" value="NZ_JAUHQA010000001.1"/>
</dbReference>
<keyword evidence="2" id="KW-0560">Oxidoreductase</keyword>
<dbReference type="CDD" id="cd05286">
    <property type="entry name" value="QOR2"/>
    <property type="match status" value="1"/>
</dbReference>